<dbReference type="AlphaFoldDB" id="W9S9L0"/>
<accession>W9S9L0</accession>
<dbReference type="EMBL" id="KE345184">
    <property type="protein sequence ID" value="EXB94992.1"/>
    <property type="molecule type" value="Genomic_DNA"/>
</dbReference>
<dbReference type="PANTHER" id="PTHR37710:SF1">
    <property type="entry name" value="TRANSMEMBRANE PROTEIN"/>
    <property type="match status" value="1"/>
</dbReference>
<proteinExistence type="predicted"/>
<feature type="compositionally biased region" description="Basic and acidic residues" evidence="1">
    <location>
        <begin position="192"/>
        <end position="203"/>
    </location>
</feature>
<evidence type="ECO:0000313" key="3">
    <source>
        <dbReference type="EMBL" id="EXB94992.1"/>
    </source>
</evidence>
<dbReference type="Proteomes" id="UP000030645">
    <property type="component" value="Unassembled WGS sequence"/>
</dbReference>
<keyword evidence="2" id="KW-1133">Transmembrane helix</keyword>
<keyword evidence="2" id="KW-0472">Membrane</keyword>
<name>W9S9L0_9ROSA</name>
<organism evidence="3 4">
    <name type="scientific">Morus notabilis</name>
    <dbReference type="NCBI Taxonomy" id="981085"/>
    <lineage>
        <taxon>Eukaryota</taxon>
        <taxon>Viridiplantae</taxon>
        <taxon>Streptophyta</taxon>
        <taxon>Embryophyta</taxon>
        <taxon>Tracheophyta</taxon>
        <taxon>Spermatophyta</taxon>
        <taxon>Magnoliopsida</taxon>
        <taxon>eudicotyledons</taxon>
        <taxon>Gunneridae</taxon>
        <taxon>Pentapetalae</taxon>
        <taxon>rosids</taxon>
        <taxon>fabids</taxon>
        <taxon>Rosales</taxon>
        <taxon>Moraceae</taxon>
        <taxon>Moreae</taxon>
        <taxon>Morus</taxon>
    </lineage>
</organism>
<evidence type="ECO:0000313" key="4">
    <source>
        <dbReference type="Proteomes" id="UP000030645"/>
    </source>
</evidence>
<feature type="compositionally biased region" description="Basic and acidic residues" evidence="1">
    <location>
        <begin position="250"/>
        <end position="269"/>
    </location>
</feature>
<reference evidence="4" key="1">
    <citation type="submission" date="2013-01" db="EMBL/GenBank/DDBJ databases">
        <title>Draft Genome Sequence of a Mulberry Tree, Morus notabilis C.K. Schneid.</title>
        <authorList>
            <person name="He N."/>
            <person name="Zhao S."/>
        </authorList>
    </citation>
    <scope>NUCLEOTIDE SEQUENCE</scope>
</reference>
<feature type="compositionally biased region" description="Basic and acidic residues" evidence="1">
    <location>
        <begin position="173"/>
        <end position="182"/>
    </location>
</feature>
<feature type="transmembrane region" description="Helical" evidence="2">
    <location>
        <begin position="46"/>
        <end position="65"/>
    </location>
</feature>
<dbReference type="OrthoDB" id="1939616at2759"/>
<dbReference type="PANTHER" id="PTHR37710">
    <property type="entry name" value="TRANSMEMBRANE PROTEIN"/>
    <property type="match status" value="1"/>
</dbReference>
<evidence type="ECO:0000256" key="2">
    <source>
        <dbReference type="SAM" id="Phobius"/>
    </source>
</evidence>
<dbReference type="eggNOG" id="ENOG502S3Q9">
    <property type="taxonomic scope" value="Eukaryota"/>
</dbReference>
<keyword evidence="2" id="KW-0812">Transmembrane</keyword>
<protein>
    <submittedName>
        <fullName evidence="3">Uncharacterized protein</fullName>
    </submittedName>
</protein>
<sequence>MSSRQRPLHTCGLSTIKIALKISSVAQDLSGPLGSMAKRVAKTTSFAIPFIYALLYLWLVLLSFADDHILAAEDIIERYFPPSKHFFNKIDDLVLVVENLPEKFDYAVKSFPSIINQVPFLDWALVHVISLLELLISMLTCWGSEGTKEKEITVDINCNNRDIGESESDFVAEAEHESKLDTEADQPTKSPLHVESEDVKEDFPPVSETQQAETDAACVGVKPDGMKSTYKEVLEKGKNDMRTDQIVNQEETREKIEDEKVESPKDDPITKLFESGWLTRRGRRGQ</sequence>
<feature type="region of interest" description="Disordered" evidence="1">
    <location>
        <begin position="169"/>
        <end position="214"/>
    </location>
</feature>
<feature type="region of interest" description="Disordered" evidence="1">
    <location>
        <begin position="235"/>
        <end position="269"/>
    </location>
</feature>
<gene>
    <name evidence="3" type="ORF">L484_006758</name>
</gene>
<keyword evidence="4" id="KW-1185">Reference proteome</keyword>
<evidence type="ECO:0000256" key="1">
    <source>
        <dbReference type="SAM" id="MobiDB-lite"/>
    </source>
</evidence>
<dbReference type="KEGG" id="mnt:21390178"/>